<keyword evidence="2" id="KW-1185">Reference proteome</keyword>
<accession>N9CEE4</accession>
<proteinExistence type="predicted"/>
<dbReference type="Gene3D" id="3.40.50.1820">
    <property type="entry name" value="alpha/beta hydrolase"/>
    <property type="match status" value="1"/>
</dbReference>
<evidence type="ECO:0000313" key="1">
    <source>
        <dbReference type="EMBL" id="ENV84197.1"/>
    </source>
</evidence>
<dbReference type="AlphaFoldDB" id="N9CEE4"/>
<dbReference type="RefSeq" id="WP_005006669.1">
    <property type="nucleotide sequence ID" value="NZ_KB849725.1"/>
</dbReference>
<name>N9CEE4_9GAMM</name>
<organism evidence="1 2">
    <name type="scientific">Acinetobacter bouvetii DSM 14964 = CIP 107468</name>
    <dbReference type="NCBI Taxonomy" id="1120925"/>
    <lineage>
        <taxon>Bacteria</taxon>
        <taxon>Pseudomonadati</taxon>
        <taxon>Pseudomonadota</taxon>
        <taxon>Gammaproteobacteria</taxon>
        <taxon>Moraxellales</taxon>
        <taxon>Moraxellaceae</taxon>
        <taxon>Acinetobacter</taxon>
    </lineage>
</organism>
<dbReference type="PANTHER" id="PTHR35602:SF3">
    <property type="entry name" value="ESTERASE YQIA"/>
    <property type="match status" value="1"/>
</dbReference>
<reference evidence="1 2" key="1">
    <citation type="submission" date="2013-02" db="EMBL/GenBank/DDBJ databases">
        <title>The Genome Sequence of Acinetobacter bouvetii CIP 107468.</title>
        <authorList>
            <consortium name="The Broad Institute Genome Sequencing Platform"/>
            <consortium name="The Broad Institute Genome Sequencing Center for Infectious Disease"/>
            <person name="Cerqueira G."/>
            <person name="Feldgarden M."/>
            <person name="Courvalin P."/>
            <person name="Perichon B."/>
            <person name="Grillot-Courvalin C."/>
            <person name="Clermont D."/>
            <person name="Rocha E."/>
            <person name="Yoon E.-J."/>
            <person name="Nemec A."/>
            <person name="Walker B."/>
            <person name="Young S.K."/>
            <person name="Zeng Q."/>
            <person name="Gargeya S."/>
            <person name="Fitzgerald M."/>
            <person name="Haas B."/>
            <person name="Abouelleil A."/>
            <person name="Alvarado L."/>
            <person name="Arachchi H.M."/>
            <person name="Berlin A.M."/>
            <person name="Chapman S.B."/>
            <person name="Dewar J."/>
            <person name="Goldberg J."/>
            <person name="Griggs A."/>
            <person name="Gujja S."/>
            <person name="Hansen M."/>
            <person name="Howarth C."/>
            <person name="Imamovic A."/>
            <person name="Larimer J."/>
            <person name="McCowan C."/>
            <person name="Murphy C."/>
            <person name="Neiman D."/>
            <person name="Pearson M."/>
            <person name="Priest M."/>
            <person name="Roberts A."/>
            <person name="Saif S."/>
            <person name="Shea T."/>
            <person name="Sisk P."/>
            <person name="Sykes S."/>
            <person name="Wortman J."/>
            <person name="Nusbaum C."/>
            <person name="Birren B."/>
        </authorList>
    </citation>
    <scope>NUCLEOTIDE SEQUENCE [LARGE SCALE GENOMIC DNA]</scope>
    <source>
        <strain evidence="1 2">CIP 107468</strain>
    </source>
</reference>
<dbReference type="InterPro" id="IPR029058">
    <property type="entry name" value="AB_hydrolase_fold"/>
</dbReference>
<dbReference type="SUPFAM" id="SSF53474">
    <property type="entry name" value="alpha/beta-Hydrolases"/>
    <property type="match status" value="1"/>
</dbReference>
<dbReference type="PATRIC" id="fig|1120925.3.peg.127"/>
<dbReference type="Pfam" id="PF05728">
    <property type="entry name" value="UPF0227"/>
    <property type="match status" value="1"/>
</dbReference>
<sequence>MNLIYLHGFQSSALSIKGQMLKRYCDESLEEKSRHIHVHLPDLNQPPLLALHQVSELIGQLGPENTALLGSSLGGFYALQLAARHHIPAVLINPAMQPWALFRALFSHQALPYAVTAQWSLDDAQLDDLEKTAIKTASQPAPVLALLQQGDDVLDYRDALCFFSQPGSNAVVICETQGSHGMDDFAAKIPMILQFLSDHVSSAKKNSESIRQP</sequence>
<protein>
    <recommendedName>
        <fullName evidence="3">Esterase</fullName>
    </recommendedName>
</protein>
<evidence type="ECO:0008006" key="3">
    <source>
        <dbReference type="Google" id="ProtNLM"/>
    </source>
</evidence>
<dbReference type="PANTHER" id="PTHR35602">
    <property type="entry name" value="ESTERASE YQIA-RELATED"/>
    <property type="match status" value="1"/>
</dbReference>
<gene>
    <name evidence="1" type="ORF">F941_00113</name>
</gene>
<evidence type="ECO:0000313" key="2">
    <source>
        <dbReference type="Proteomes" id="UP000018460"/>
    </source>
</evidence>
<dbReference type="EMBL" id="APQD01000002">
    <property type="protein sequence ID" value="ENV84197.1"/>
    <property type="molecule type" value="Genomic_DNA"/>
</dbReference>
<dbReference type="ESTHER" id="9gamm-n9cee4">
    <property type="family name" value="abh_upf00227"/>
</dbReference>
<dbReference type="InterPro" id="IPR008886">
    <property type="entry name" value="UPF0227/Esterase_YqiA"/>
</dbReference>
<dbReference type="OrthoDB" id="9814831at2"/>
<comment type="caution">
    <text evidence="1">The sequence shown here is derived from an EMBL/GenBank/DDBJ whole genome shotgun (WGS) entry which is preliminary data.</text>
</comment>
<dbReference type="eggNOG" id="COG3150">
    <property type="taxonomic scope" value="Bacteria"/>
</dbReference>
<dbReference type="Proteomes" id="UP000018460">
    <property type="component" value="Unassembled WGS sequence"/>
</dbReference>